<keyword evidence="2" id="KW-0614">Plasmid</keyword>
<protein>
    <submittedName>
        <fullName evidence="2">Uncharacterized protein</fullName>
    </submittedName>
</protein>
<sequence>MGFAGTGRKDRHGPVAAGGGNGQTGHGGFFLKWWARAEWLPRARARS</sequence>
<feature type="compositionally biased region" description="Gly residues" evidence="1">
    <location>
        <begin position="16"/>
        <end position="25"/>
    </location>
</feature>
<name>A0A2R4AJQ3_CITFR</name>
<dbReference type="AlphaFoldDB" id="A0A2R4AJQ3"/>
<reference evidence="2" key="1">
    <citation type="submission" date="2018-10" db="EMBL/GenBank/DDBJ databases">
        <title>Complete Sequence of plasmid pTEM-2262.</title>
        <authorList>
            <person name="Li M."/>
            <person name="Li F."/>
            <person name="Pei G."/>
            <person name="Tong Y."/>
        </authorList>
    </citation>
    <scope>NUCLEOTIDE SEQUENCE</scope>
    <source>
        <strain evidence="2">2262</strain>
        <plasmid evidence="2">pTEM-2262</plasmid>
    </source>
</reference>
<dbReference type="EMBL" id="MG387191">
    <property type="protein sequence ID" value="AVR64992.1"/>
    <property type="molecule type" value="Genomic_DNA"/>
</dbReference>
<feature type="region of interest" description="Disordered" evidence="1">
    <location>
        <begin position="1"/>
        <end position="25"/>
    </location>
</feature>
<accession>A0A2R4AJQ3</accession>
<organism evidence="2">
    <name type="scientific">Citrobacter freundii</name>
    <dbReference type="NCBI Taxonomy" id="546"/>
    <lineage>
        <taxon>Bacteria</taxon>
        <taxon>Pseudomonadati</taxon>
        <taxon>Pseudomonadota</taxon>
        <taxon>Gammaproteobacteria</taxon>
        <taxon>Enterobacterales</taxon>
        <taxon>Enterobacteriaceae</taxon>
        <taxon>Citrobacter</taxon>
        <taxon>Citrobacter freundii complex</taxon>
    </lineage>
</organism>
<evidence type="ECO:0000313" key="2">
    <source>
        <dbReference type="EMBL" id="AVR64992.1"/>
    </source>
</evidence>
<evidence type="ECO:0000256" key="1">
    <source>
        <dbReference type="SAM" id="MobiDB-lite"/>
    </source>
</evidence>
<proteinExistence type="predicted"/>
<geneLocation type="plasmid" evidence="2">
    <name>pTEM-2262</name>
</geneLocation>